<dbReference type="OrthoDB" id="10427965at2759"/>
<comment type="caution">
    <text evidence="1">The sequence shown here is derived from an EMBL/GenBank/DDBJ whole genome shotgun (WGS) entry which is preliminary data.</text>
</comment>
<accession>A0A1J8QG95</accession>
<organism evidence="1 2">
    <name type="scientific">Rhizopogon vesiculosus</name>
    <dbReference type="NCBI Taxonomy" id="180088"/>
    <lineage>
        <taxon>Eukaryota</taxon>
        <taxon>Fungi</taxon>
        <taxon>Dikarya</taxon>
        <taxon>Basidiomycota</taxon>
        <taxon>Agaricomycotina</taxon>
        <taxon>Agaricomycetes</taxon>
        <taxon>Agaricomycetidae</taxon>
        <taxon>Boletales</taxon>
        <taxon>Suillineae</taxon>
        <taxon>Rhizopogonaceae</taxon>
        <taxon>Rhizopogon</taxon>
    </lineage>
</organism>
<keyword evidence="2" id="KW-1185">Reference proteome</keyword>
<sequence length="98" mass="11023">MPVYRKAFSMACQTIFIPPVPTAALFCHPHRHHARMNSSATFYHSSIVLNQPSLNQANSRNSKDNTWPPIPALVPSKLLQYGTNKCVSCFFFLSITEV</sequence>
<dbReference type="EMBL" id="LVVM01004680">
    <property type="protein sequence ID" value="OJA12392.1"/>
    <property type="molecule type" value="Genomic_DNA"/>
</dbReference>
<proteinExistence type="predicted"/>
<gene>
    <name evidence="1" type="ORF">AZE42_09105</name>
</gene>
<reference evidence="1 2" key="1">
    <citation type="submission" date="2016-03" db="EMBL/GenBank/DDBJ databases">
        <title>Comparative genomics of the ectomycorrhizal sister species Rhizopogon vinicolor and Rhizopogon vesiculosus (Basidiomycota: Boletales) reveals a divergence of the mating type B locus.</title>
        <authorList>
            <person name="Mujic A.B."/>
            <person name="Kuo A."/>
            <person name="Tritt A."/>
            <person name="Lipzen A."/>
            <person name="Chen C."/>
            <person name="Johnson J."/>
            <person name="Sharma A."/>
            <person name="Barry K."/>
            <person name="Grigoriev I.V."/>
            <person name="Spatafora J.W."/>
        </authorList>
    </citation>
    <scope>NUCLEOTIDE SEQUENCE [LARGE SCALE GENOMIC DNA]</scope>
    <source>
        <strain evidence="1 2">AM-OR11-056</strain>
    </source>
</reference>
<dbReference type="AlphaFoldDB" id="A0A1J8QG95"/>
<dbReference type="Proteomes" id="UP000183567">
    <property type="component" value="Unassembled WGS sequence"/>
</dbReference>
<name>A0A1J8QG95_9AGAM</name>
<protein>
    <submittedName>
        <fullName evidence="1">Uncharacterized protein</fullName>
    </submittedName>
</protein>
<evidence type="ECO:0000313" key="2">
    <source>
        <dbReference type="Proteomes" id="UP000183567"/>
    </source>
</evidence>
<evidence type="ECO:0000313" key="1">
    <source>
        <dbReference type="EMBL" id="OJA12392.1"/>
    </source>
</evidence>